<evidence type="ECO:0000313" key="11">
    <source>
        <dbReference type="Proteomes" id="UP000243797"/>
    </source>
</evidence>
<dbReference type="InParanoid" id="A0A2K1QSA0"/>
<feature type="binding site" evidence="8">
    <location>
        <position position="155"/>
    </location>
    <ligand>
        <name>Fe cation</name>
        <dbReference type="ChEBI" id="CHEBI:24875"/>
        <note>catalytic</note>
    </ligand>
</feature>
<protein>
    <recommendedName>
        <fullName evidence="2 9">Cysteine dioxygenase</fullName>
        <ecNumber evidence="2 9">1.13.11.20</ecNumber>
    </recommendedName>
</protein>
<evidence type="ECO:0000256" key="2">
    <source>
        <dbReference type="ARBA" id="ARBA00013133"/>
    </source>
</evidence>
<evidence type="ECO:0000256" key="7">
    <source>
        <dbReference type="PIRSR" id="PIRSR610300-50"/>
    </source>
</evidence>
<comment type="catalytic activity">
    <reaction evidence="9">
        <text>L-cysteine + O2 = 3-sulfino-L-alanine + H(+)</text>
        <dbReference type="Rhea" id="RHEA:20441"/>
        <dbReference type="ChEBI" id="CHEBI:15378"/>
        <dbReference type="ChEBI" id="CHEBI:15379"/>
        <dbReference type="ChEBI" id="CHEBI:35235"/>
        <dbReference type="ChEBI" id="CHEBI:61085"/>
        <dbReference type="EC" id="1.13.11.20"/>
    </reaction>
</comment>
<evidence type="ECO:0000256" key="1">
    <source>
        <dbReference type="ARBA" id="ARBA00006622"/>
    </source>
</evidence>
<evidence type="ECO:0000256" key="6">
    <source>
        <dbReference type="ARBA" id="ARBA00023004"/>
    </source>
</evidence>
<keyword evidence="5 9" id="KW-0560">Oxidoreductase</keyword>
<reference evidence="10 11" key="1">
    <citation type="submission" date="2017-06" db="EMBL/GenBank/DDBJ databases">
        <title>Draft genome sequence of a variant of Elsinoe murrayae.</title>
        <authorList>
            <person name="Cheng Q."/>
        </authorList>
    </citation>
    <scope>NUCLEOTIDE SEQUENCE [LARGE SCALE GENOMIC DNA]</scope>
    <source>
        <strain evidence="10 11">CQ-2017a</strain>
    </source>
</reference>
<proteinExistence type="inferred from homology"/>
<evidence type="ECO:0000313" key="10">
    <source>
        <dbReference type="EMBL" id="PNS17935.1"/>
    </source>
</evidence>
<dbReference type="InterPro" id="IPR010300">
    <property type="entry name" value="CDO_1"/>
</dbReference>
<name>A0A2K1QSA0_9PEZI</name>
<comment type="cofactor">
    <cofactor evidence="9">
        <name>Fe cation</name>
        <dbReference type="ChEBI" id="CHEBI:24875"/>
    </cofactor>
    <text evidence="9">Binds 1 Fe cation per subunit.</text>
</comment>
<dbReference type="CDD" id="cd10548">
    <property type="entry name" value="cupin_CDO"/>
    <property type="match status" value="1"/>
</dbReference>
<comment type="similarity">
    <text evidence="1 9">Belongs to the cysteine dioxygenase family.</text>
</comment>
<keyword evidence="4 9" id="KW-0223">Dioxygenase</keyword>
<dbReference type="InterPro" id="IPR011051">
    <property type="entry name" value="RmlC_Cupin_sf"/>
</dbReference>
<dbReference type="Pfam" id="PF05995">
    <property type="entry name" value="CDO_I"/>
    <property type="match status" value="1"/>
</dbReference>
<evidence type="ECO:0000256" key="9">
    <source>
        <dbReference type="RuleBase" id="RU366010"/>
    </source>
</evidence>
<evidence type="ECO:0000256" key="5">
    <source>
        <dbReference type="ARBA" id="ARBA00023002"/>
    </source>
</evidence>
<feature type="binding site" evidence="8">
    <location>
        <position position="100"/>
    </location>
    <ligand>
        <name>Fe cation</name>
        <dbReference type="ChEBI" id="CHEBI:24875"/>
        <note>catalytic</note>
    </ligand>
</feature>
<dbReference type="GO" id="GO:0019448">
    <property type="term" value="P:L-cysteine catabolic process"/>
    <property type="evidence" value="ECO:0007669"/>
    <property type="project" value="TreeGrafter"/>
</dbReference>
<keyword evidence="6 8" id="KW-0408">Iron</keyword>
<dbReference type="Proteomes" id="UP000243797">
    <property type="component" value="Unassembled WGS sequence"/>
</dbReference>
<dbReference type="OrthoDB" id="543511at2759"/>
<dbReference type="SUPFAM" id="SSF51182">
    <property type="entry name" value="RmlC-like cupins"/>
    <property type="match status" value="1"/>
</dbReference>
<keyword evidence="7" id="KW-0883">Thioether bond</keyword>
<dbReference type="PANTHER" id="PTHR12918">
    <property type="entry name" value="CYSTEINE DIOXYGENASE"/>
    <property type="match status" value="1"/>
</dbReference>
<dbReference type="GO" id="GO:0017172">
    <property type="term" value="F:cysteine dioxygenase activity"/>
    <property type="evidence" value="ECO:0007669"/>
    <property type="project" value="UniProtKB-UniRule"/>
</dbReference>
<evidence type="ECO:0000256" key="3">
    <source>
        <dbReference type="ARBA" id="ARBA00022723"/>
    </source>
</evidence>
<evidence type="ECO:0000256" key="4">
    <source>
        <dbReference type="ARBA" id="ARBA00022964"/>
    </source>
</evidence>
<gene>
    <name evidence="10" type="ORF">CAC42_3894</name>
</gene>
<dbReference type="InterPro" id="IPR014710">
    <property type="entry name" value="RmlC-like_jellyroll"/>
</dbReference>
<feature type="binding site" evidence="8">
    <location>
        <position position="102"/>
    </location>
    <ligand>
        <name>Fe cation</name>
        <dbReference type="ChEBI" id="CHEBI:24875"/>
        <note>catalytic</note>
    </ligand>
</feature>
<accession>A0A2K1QSA0</accession>
<feature type="cross-link" description="3'-(S-cysteinyl)-tyrosine (Cys-Tyr)" evidence="7">
    <location>
        <begin position="107"/>
        <end position="172"/>
    </location>
</feature>
<keyword evidence="3 8" id="KW-0479">Metal-binding</keyword>
<dbReference type="GO" id="GO:0008198">
    <property type="term" value="F:ferrous iron binding"/>
    <property type="evidence" value="ECO:0007669"/>
    <property type="project" value="TreeGrafter"/>
</dbReference>
<dbReference type="EMBL" id="NKHZ01000047">
    <property type="protein sequence ID" value="PNS17935.1"/>
    <property type="molecule type" value="Genomic_DNA"/>
</dbReference>
<keyword evidence="11" id="KW-1185">Reference proteome</keyword>
<sequence>MEDIQYKQHADSMQEPSSLDVLVAKLHDYLGPNSGINSDDVSVDTLKTLLKDYQPRHGEWADFGSADPSKAYTRLLVDSINGRSNLLFIVWNPRKGSPVHDHANSHCVMRIVHGSLNETIYETPPVDAAISLQVKKETEYHDGEVAYISDQIGLHEVHNDGPGEIAVSLHLYTPPNAADFGYHIYDPKTGRRSHVPGVQYAATRDV</sequence>
<dbReference type="PANTHER" id="PTHR12918:SF1">
    <property type="entry name" value="CYSTEINE DIOXYGENASE TYPE 1"/>
    <property type="match status" value="1"/>
</dbReference>
<evidence type="ECO:0000256" key="8">
    <source>
        <dbReference type="PIRSR" id="PIRSR610300-51"/>
    </source>
</evidence>
<dbReference type="STRING" id="2082308.A0A2K1QSA0"/>
<comment type="caution">
    <text evidence="10">The sequence shown here is derived from an EMBL/GenBank/DDBJ whole genome shotgun (WGS) entry which is preliminary data.</text>
</comment>
<dbReference type="EC" id="1.13.11.20" evidence="2 9"/>
<dbReference type="AlphaFoldDB" id="A0A2K1QSA0"/>
<dbReference type="Gene3D" id="2.60.120.10">
    <property type="entry name" value="Jelly Rolls"/>
    <property type="match status" value="1"/>
</dbReference>
<organism evidence="10 11">
    <name type="scientific">Sphaceloma murrayae</name>
    <dbReference type="NCBI Taxonomy" id="2082308"/>
    <lineage>
        <taxon>Eukaryota</taxon>
        <taxon>Fungi</taxon>
        <taxon>Dikarya</taxon>
        <taxon>Ascomycota</taxon>
        <taxon>Pezizomycotina</taxon>
        <taxon>Dothideomycetes</taxon>
        <taxon>Dothideomycetidae</taxon>
        <taxon>Myriangiales</taxon>
        <taxon>Elsinoaceae</taxon>
        <taxon>Sphaceloma</taxon>
    </lineage>
</organism>